<name>X0A3C3_FUSOX</name>
<dbReference type="VEuPathDB" id="FungiDB:FOMG_10518"/>
<sequence>MEGSCESGIQVTIVWAGFRIGSRYWYSIRDPKATDIPGGTFN</sequence>
<reference evidence="1" key="1">
    <citation type="submission" date="2012-04" db="EMBL/GenBank/DDBJ databases">
        <title>The Genome Sequence of Fusarium oxysporum melonis.</title>
        <authorList>
            <consortium name="The Broad Institute Genome Sequencing Platform"/>
            <person name="Ma L.-J."/>
            <person name="Gale L.R."/>
            <person name="Schwartz D.C."/>
            <person name="Zhou S."/>
            <person name="Corby-Kistler H."/>
            <person name="Young S.K."/>
            <person name="Zeng Q."/>
            <person name="Gargeya S."/>
            <person name="Fitzgerald M."/>
            <person name="Haas B."/>
            <person name="Abouelleil A."/>
            <person name="Alvarado L."/>
            <person name="Arachchi H.M."/>
            <person name="Berlin A."/>
            <person name="Brown A."/>
            <person name="Chapman S.B."/>
            <person name="Chen Z."/>
            <person name="Dunbar C."/>
            <person name="Freedman E."/>
            <person name="Gearin G."/>
            <person name="Goldberg J."/>
            <person name="Griggs A."/>
            <person name="Gujja S."/>
            <person name="Heiman D."/>
            <person name="Howarth C."/>
            <person name="Larson L."/>
            <person name="Lui A."/>
            <person name="MacDonald P.J.P."/>
            <person name="Montmayeur A."/>
            <person name="Murphy C."/>
            <person name="Neiman D."/>
            <person name="Pearson M."/>
            <person name="Priest M."/>
            <person name="Roberts A."/>
            <person name="Saif S."/>
            <person name="Shea T."/>
            <person name="Shenoy N."/>
            <person name="Sisk P."/>
            <person name="Stolte C."/>
            <person name="Sykes S."/>
            <person name="Wortman J."/>
            <person name="Nusbaum C."/>
            <person name="Birren B."/>
        </authorList>
    </citation>
    <scope>NUCLEOTIDE SEQUENCE</scope>
    <source>
        <strain evidence="1">26406</strain>
    </source>
</reference>
<dbReference type="Proteomes" id="UP000030703">
    <property type="component" value="Unassembled WGS sequence"/>
</dbReference>
<proteinExistence type="predicted"/>
<protein>
    <submittedName>
        <fullName evidence="1">Uncharacterized protein</fullName>
    </submittedName>
</protein>
<dbReference type="AlphaFoldDB" id="X0A3C3"/>
<dbReference type="EMBL" id="JH659335">
    <property type="protein sequence ID" value="EXK35357.1"/>
    <property type="molecule type" value="Genomic_DNA"/>
</dbReference>
<organism evidence="1">
    <name type="scientific">Fusarium oxysporum f. sp. melonis 26406</name>
    <dbReference type="NCBI Taxonomy" id="1089452"/>
    <lineage>
        <taxon>Eukaryota</taxon>
        <taxon>Fungi</taxon>
        <taxon>Dikarya</taxon>
        <taxon>Ascomycota</taxon>
        <taxon>Pezizomycotina</taxon>
        <taxon>Sordariomycetes</taxon>
        <taxon>Hypocreomycetidae</taxon>
        <taxon>Hypocreales</taxon>
        <taxon>Nectriaceae</taxon>
        <taxon>Fusarium</taxon>
        <taxon>Fusarium oxysporum species complex</taxon>
    </lineage>
</organism>
<gene>
    <name evidence="1" type="ORF">FOMG_10518</name>
</gene>
<evidence type="ECO:0000313" key="1">
    <source>
        <dbReference type="EMBL" id="EXK35357.1"/>
    </source>
</evidence>
<reference evidence="1" key="2">
    <citation type="submission" date="2012-05" db="EMBL/GenBank/DDBJ databases">
        <title>Annotation of the Genome Sequence of Fusarium oxysporum f. sp. melonis 26406.</title>
        <authorList>
            <consortium name="The Broad Institute Genomics Platform"/>
            <person name="Ma L.-J."/>
            <person name="Corby-Kistler H."/>
            <person name="Broz K."/>
            <person name="Gale L.R."/>
            <person name="Jonkers W."/>
            <person name="O'Donnell K."/>
            <person name="Ploetz R."/>
            <person name="Steinberg C."/>
            <person name="Schwartz D.C."/>
            <person name="VanEtten H."/>
            <person name="Zhou S."/>
            <person name="Young S.K."/>
            <person name="Zeng Q."/>
            <person name="Gargeya S."/>
            <person name="Fitzgerald M."/>
            <person name="Abouelleil A."/>
            <person name="Alvarado L."/>
            <person name="Chapman S.B."/>
            <person name="Gainer-Dewar J."/>
            <person name="Goldberg J."/>
            <person name="Griggs A."/>
            <person name="Gujja S."/>
            <person name="Hansen M."/>
            <person name="Howarth C."/>
            <person name="Imamovic A."/>
            <person name="Ireland A."/>
            <person name="Larimer J."/>
            <person name="McCowan C."/>
            <person name="Murphy C."/>
            <person name="Pearson M."/>
            <person name="Poon T.W."/>
            <person name="Priest M."/>
            <person name="Roberts A."/>
            <person name="Saif S."/>
            <person name="Shea T."/>
            <person name="Sykes S."/>
            <person name="Wortman J."/>
            <person name="Nusbaum C."/>
            <person name="Birren B."/>
        </authorList>
    </citation>
    <scope>NUCLEOTIDE SEQUENCE</scope>
    <source>
        <strain evidence="1">26406</strain>
    </source>
</reference>
<accession>X0A3C3</accession>
<dbReference type="HOGENOM" id="CLU_3260584_0_0_1"/>